<protein>
    <submittedName>
        <fullName evidence="2">Uncharacterized protein</fullName>
    </submittedName>
</protein>
<evidence type="ECO:0000313" key="3">
    <source>
        <dbReference type="Proteomes" id="UP000281553"/>
    </source>
</evidence>
<name>A0A3P7NHH4_DIBLA</name>
<gene>
    <name evidence="2" type="ORF">DILT_LOCUS17997</name>
</gene>
<dbReference type="OrthoDB" id="26681at2759"/>
<feature type="transmembrane region" description="Helical" evidence="1">
    <location>
        <begin position="72"/>
        <end position="94"/>
    </location>
</feature>
<dbReference type="AlphaFoldDB" id="A0A3P7NHH4"/>
<keyword evidence="1" id="KW-0472">Membrane</keyword>
<dbReference type="Proteomes" id="UP000281553">
    <property type="component" value="Unassembled WGS sequence"/>
</dbReference>
<keyword evidence="1" id="KW-1133">Transmembrane helix</keyword>
<accession>A0A3P7NHH4</accession>
<evidence type="ECO:0000256" key="1">
    <source>
        <dbReference type="SAM" id="Phobius"/>
    </source>
</evidence>
<keyword evidence="3" id="KW-1185">Reference proteome</keyword>
<evidence type="ECO:0000313" key="2">
    <source>
        <dbReference type="EMBL" id="VDN39740.1"/>
    </source>
</evidence>
<dbReference type="EMBL" id="UYRU01096454">
    <property type="protein sequence ID" value="VDN39740.1"/>
    <property type="molecule type" value="Genomic_DNA"/>
</dbReference>
<keyword evidence="1" id="KW-0812">Transmembrane</keyword>
<reference evidence="2 3" key="1">
    <citation type="submission" date="2018-11" db="EMBL/GenBank/DDBJ databases">
        <authorList>
            <consortium name="Pathogen Informatics"/>
        </authorList>
    </citation>
    <scope>NUCLEOTIDE SEQUENCE [LARGE SCALE GENOMIC DNA]</scope>
</reference>
<sequence>MCCGWTKVELDLLEPSQGLSLDVSIGFLLRITNLADIVIFSTPINLASLEKETGMAPGGILRQCLRLGTPSIWLSSLVLNALLLLLLIVLNAFLRVSSR</sequence>
<proteinExistence type="predicted"/>
<organism evidence="2 3">
    <name type="scientific">Dibothriocephalus latus</name>
    <name type="common">Fish tapeworm</name>
    <name type="synonym">Diphyllobothrium latum</name>
    <dbReference type="NCBI Taxonomy" id="60516"/>
    <lineage>
        <taxon>Eukaryota</taxon>
        <taxon>Metazoa</taxon>
        <taxon>Spiralia</taxon>
        <taxon>Lophotrochozoa</taxon>
        <taxon>Platyhelminthes</taxon>
        <taxon>Cestoda</taxon>
        <taxon>Eucestoda</taxon>
        <taxon>Diphyllobothriidea</taxon>
        <taxon>Diphyllobothriidae</taxon>
        <taxon>Dibothriocephalus</taxon>
    </lineage>
</organism>